<dbReference type="Proteomes" id="UP000292036">
    <property type="component" value="Unassembled WGS sequence"/>
</dbReference>
<reference evidence="5 9" key="1">
    <citation type="submission" date="2016-06" db="EMBL/GenBank/DDBJ databases">
        <title>Microsymbionts genomes from the relict species Vavilovia formosa.</title>
        <authorList>
            <person name="Chirak E."/>
            <person name="Kimeklis A."/>
            <person name="Andronov E."/>
        </authorList>
    </citation>
    <scope>NUCLEOTIDE SEQUENCE [LARGE SCALE GENOMIC DNA]</scope>
    <source>
        <strain evidence="5 9">Vaf10</strain>
        <plasmid evidence="9">Plasmid unnamed3</plasmid>
        <plasmid evidence="9">Plasmid unnamed4</plasmid>
        <plasmid evidence="9">Plasmid unnamed7</plasmid>
        <plasmid evidence="6">unnamed3</plasmid>
        <plasmid evidence="7">unnamed4</plasmid>
        <plasmid evidence="5">unnamed7</plasmid>
    </source>
</reference>
<evidence type="ECO:0000256" key="2">
    <source>
        <dbReference type="ARBA" id="ARBA00023172"/>
    </source>
</evidence>
<dbReference type="InterPro" id="IPR011010">
    <property type="entry name" value="DNA_brk_join_enz"/>
</dbReference>
<dbReference type="Proteomes" id="UP000092691">
    <property type="component" value="Plasmid unnamed7"/>
</dbReference>
<evidence type="ECO:0000313" key="5">
    <source>
        <dbReference type="EMBL" id="ANP90089.1"/>
    </source>
</evidence>
<geneLocation type="plasmid" evidence="7 9">
    <name>unnamed4</name>
</geneLocation>
<evidence type="ECO:0000313" key="10">
    <source>
        <dbReference type="Proteomes" id="UP000292036"/>
    </source>
</evidence>
<evidence type="ECO:0000256" key="1">
    <source>
        <dbReference type="ARBA" id="ARBA00022908"/>
    </source>
</evidence>
<protein>
    <submittedName>
        <fullName evidence="5">Integrase</fullName>
    </submittedName>
</protein>
<dbReference type="Gene3D" id="1.10.443.10">
    <property type="entry name" value="Intergrase catalytic core"/>
    <property type="match status" value="1"/>
</dbReference>
<dbReference type="AlphaFoldDB" id="A0A1B1CK92"/>
<reference evidence="8 10" key="2">
    <citation type="submission" date="2019-02" db="EMBL/GenBank/DDBJ databases">
        <title>The genomic architecture of introgression among sibling species of bacteria.</title>
        <authorList>
            <person name="Cavassim M.I.A."/>
            <person name="Moeskjaer S."/>
            <person name="Moslemi C."/>
            <person name="Fields B."/>
            <person name="Bachmann A."/>
            <person name="Vilhjalmsson B."/>
            <person name="Schierup M.H."/>
            <person name="Young J.P.W."/>
            <person name="Andersen S.U."/>
        </authorList>
    </citation>
    <scope>NUCLEOTIDE SEQUENCE [LARGE SCALE GENOMIC DNA]</scope>
    <source>
        <strain evidence="8 10">SM151B</strain>
        <plasmid evidence="8">pSM151B_Rh01</plasmid>
    </source>
</reference>
<dbReference type="InterPro" id="IPR050090">
    <property type="entry name" value="Tyrosine_recombinase_XerCD"/>
</dbReference>
<proteinExistence type="predicted"/>
<dbReference type="InterPro" id="IPR002104">
    <property type="entry name" value="Integrase_catalytic"/>
</dbReference>
<keyword evidence="2" id="KW-0233">DNA recombination</keyword>
<dbReference type="EMBL" id="CP016286">
    <property type="protein sequence ID" value="ANP85468.1"/>
    <property type="molecule type" value="Genomic_DNA"/>
</dbReference>
<dbReference type="EMBL" id="CP016290">
    <property type="protein sequence ID" value="ANP90920.1"/>
    <property type="molecule type" value="Genomic_DNA"/>
</dbReference>
<dbReference type="GO" id="GO:0015074">
    <property type="term" value="P:DNA integration"/>
    <property type="evidence" value="ECO:0007669"/>
    <property type="project" value="UniProtKB-KW"/>
</dbReference>
<dbReference type="InterPro" id="IPR013762">
    <property type="entry name" value="Integrase-like_cat_sf"/>
</dbReference>
<dbReference type="GO" id="GO:0003677">
    <property type="term" value="F:DNA binding"/>
    <property type="evidence" value="ECO:0007669"/>
    <property type="project" value="InterPro"/>
</dbReference>
<evidence type="ECO:0000313" key="7">
    <source>
        <dbReference type="EMBL" id="ANP91515.1"/>
    </source>
</evidence>
<feature type="domain" description="Tyr recombinase" evidence="3">
    <location>
        <begin position="97"/>
        <end position="297"/>
    </location>
</feature>
<dbReference type="RefSeq" id="WP_027664908.1">
    <property type="nucleotide sequence ID" value="NZ_CP016286.1"/>
</dbReference>
<name>A0A1B1CK92_RHILE</name>
<sequence length="307" mass="35143">MSRLGTAFERYIGMRQGLGYKYDGPAKRLSEFVAFMESRGAETITNDLAMEWVTSMGRQPSWSIRLSDVRCFAQHLSYFDPLTEVLPSDAVAPARRTKPYIYSEIEIQTLLAAALSLPPANALRRWTYHCLFGLIAVAGLRHSEALSLLRADVDLDQGVLTIRETKFGKSRLVPLHATTIAVLSGYAARRDAHLGTPRSPYFFVAEQGGRLLHQYVHRVFWRLSRQIGLRQEGNRDGPRIHDLRHRFAVQTLINWHRAGEDVERELPVLSTFLGHANVRDTYWYLSATPELMNHAVRRLDKRWEVRS</sequence>
<geneLocation type="plasmid" evidence="6 9">
    <name>unnamed3</name>
</geneLocation>
<geneLocation type="plasmid" evidence="8">
    <name>pSM151B_Rh01</name>
</geneLocation>
<dbReference type="GO" id="GO:0006310">
    <property type="term" value="P:DNA recombination"/>
    <property type="evidence" value="ECO:0007669"/>
    <property type="project" value="UniProtKB-KW"/>
</dbReference>
<dbReference type="EMBL" id="CP016292">
    <property type="protein sequence ID" value="ANP91515.1"/>
    <property type="molecule type" value="Genomic_DNA"/>
</dbReference>
<keyword evidence="5" id="KW-0614">Plasmid</keyword>
<dbReference type="Proteomes" id="UP000092691">
    <property type="component" value="Plasmid unnamed3"/>
</dbReference>
<keyword evidence="1" id="KW-0229">DNA integration</keyword>
<evidence type="ECO:0000313" key="4">
    <source>
        <dbReference type="EMBL" id="ANP85468.1"/>
    </source>
</evidence>
<geneLocation type="plasmid" evidence="5 9">
    <name>unnamed7</name>
</geneLocation>
<dbReference type="PROSITE" id="PS51898">
    <property type="entry name" value="TYR_RECOMBINASE"/>
    <property type="match status" value="1"/>
</dbReference>
<dbReference type="Proteomes" id="UP000092691">
    <property type="component" value="Plasmid unnamed4"/>
</dbReference>
<dbReference type="EMBL" id="SIPS01000002">
    <property type="protein sequence ID" value="TAW25207.1"/>
    <property type="molecule type" value="Genomic_DNA"/>
</dbReference>
<evidence type="ECO:0000313" key="9">
    <source>
        <dbReference type="Proteomes" id="UP000092691"/>
    </source>
</evidence>
<dbReference type="PANTHER" id="PTHR30349">
    <property type="entry name" value="PHAGE INTEGRASE-RELATED"/>
    <property type="match status" value="1"/>
</dbReference>
<evidence type="ECO:0000313" key="8">
    <source>
        <dbReference type="EMBL" id="TAW25207.1"/>
    </source>
</evidence>
<gene>
    <name evidence="4" type="ORF">BA011_06810</name>
    <name evidence="6" type="ORF">BA011_33975</name>
    <name evidence="7" type="ORF">BA011_35975</name>
    <name evidence="5" type="ORF">BA011_39845</name>
    <name evidence="8" type="ORF">ELI19_27600</name>
</gene>
<accession>A0A1B1CK92</accession>
<dbReference type="PANTHER" id="PTHR30349:SF64">
    <property type="entry name" value="PROPHAGE INTEGRASE INTD-RELATED"/>
    <property type="match status" value="1"/>
</dbReference>
<dbReference type="Pfam" id="PF00589">
    <property type="entry name" value="Phage_integrase"/>
    <property type="match status" value="1"/>
</dbReference>
<dbReference type="Proteomes" id="UP000092691">
    <property type="component" value="Chromosome"/>
</dbReference>
<dbReference type="CDD" id="cd00797">
    <property type="entry name" value="INT_RitB_C_like"/>
    <property type="match status" value="1"/>
</dbReference>
<evidence type="ECO:0000259" key="3">
    <source>
        <dbReference type="PROSITE" id="PS51898"/>
    </source>
</evidence>
<dbReference type="EMBL" id="CP016288">
    <property type="protein sequence ID" value="ANP90089.1"/>
    <property type="molecule type" value="Genomic_DNA"/>
</dbReference>
<evidence type="ECO:0000313" key="6">
    <source>
        <dbReference type="EMBL" id="ANP90920.1"/>
    </source>
</evidence>
<dbReference type="OrthoDB" id="5464621at2"/>
<organism evidence="5 9">
    <name type="scientific">Rhizobium leguminosarum</name>
    <dbReference type="NCBI Taxonomy" id="384"/>
    <lineage>
        <taxon>Bacteria</taxon>
        <taxon>Pseudomonadati</taxon>
        <taxon>Pseudomonadota</taxon>
        <taxon>Alphaproteobacteria</taxon>
        <taxon>Hyphomicrobiales</taxon>
        <taxon>Rhizobiaceae</taxon>
        <taxon>Rhizobium/Agrobacterium group</taxon>
        <taxon>Rhizobium</taxon>
    </lineage>
</organism>
<dbReference type="SUPFAM" id="SSF56349">
    <property type="entry name" value="DNA breaking-rejoining enzymes"/>
    <property type="match status" value="1"/>
</dbReference>